<dbReference type="InterPro" id="IPR029063">
    <property type="entry name" value="SAM-dependent_MTases_sf"/>
</dbReference>
<keyword evidence="1" id="KW-0808">Transferase</keyword>
<evidence type="ECO:0000313" key="1">
    <source>
        <dbReference type="EMBL" id="KAJ7040634.1"/>
    </source>
</evidence>
<protein>
    <submittedName>
        <fullName evidence="1">S-adenosyl-L-methionine-dependent methyltransferase</fullName>
    </submittedName>
</protein>
<evidence type="ECO:0000313" key="2">
    <source>
        <dbReference type="Proteomes" id="UP001218188"/>
    </source>
</evidence>
<dbReference type="Gene3D" id="3.40.50.150">
    <property type="entry name" value="Vaccinia Virus protein VP39"/>
    <property type="match status" value="1"/>
</dbReference>
<sequence length="312" mass="36072">MSTQEDDEYLALDGYKLFYEMQGRKFNALNQTYMLPADDEEIERFNLFHRLVKWIFGGNSVPGPVQETLQSGDHRASVLDVGTGRGDWAVELCDMFPSVHVTGVDLVPIQYQEVPLKCLFEIWDANAHYLPYGDRHFDFVHARAVHTGIVDYPRFLREIGRILRPGGTILLIEPDLRQWPELKFKHGAGPRGWFTFWETYRSCLFASGIDVTVPQRLKRLLEETDVFEQIQELEGEIPVGFYPISEALLTVGQLQWMVYNLLLPALKPMFLALGLPETSVDQIIKDAQHDLYYSKFKLSSRLRIAYAIRRRN</sequence>
<dbReference type="SUPFAM" id="SSF53335">
    <property type="entry name" value="S-adenosyl-L-methionine-dependent methyltransferases"/>
    <property type="match status" value="1"/>
</dbReference>
<dbReference type="GO" id="GO:0032259">
    <property type="term" value="P:methylation"/>
    <property type="evidence" value="ECO:0007669"/>
    <property type="project" value="UniProtKB-KW"/>
</dbReference>
<comment type="caution">
    <text evidence="1">The sequence shown here is derived from an EMBL/GenBank/DDBJ whole genome shotgun (WGS) entry which is preliminary data.</text>
</comment>
<proteinExistence type="predicted"/>
<keyword evidence="1" id="KW-0489">Methyltransferase</keyword>
<dbReference type="AlphaFoldDB" id="A0AAD6T724"/>
<name>A0AAD6T724_9AGAR</name>
<dbReference type="EMBL" id="JARJCM010000021">
    <property type="protein sequence ID" value="KAJ7040634.1"/>
    <property type="molecule type" value="Genomic_DNA"/>
</dbReference>
<dbReference type="Pfam" id="PF13489">
    <property type="entry name" value="Methyltransf_23"/>
    <property type="match status" value="1"/>
</dbReference>
<dbReference type="PANTHER" id="PTHR43591:SF24">
    <property type="entry name" value="2-METHOXY-6-POLYPRENYL-1,4-BENZOQUINOL METHYLASE, MITOCHONDRIAL"/>
    <property type="match status" value="1"/>
</dbReference>
<dbReference type="GO" id="GO:0008168">
    <property type="term" value="F:methyltransferase activity"/>
    <property type="evidence" value="ECO:0007669"/>
    <property type="project" value="UniProtKB-KW"/>
</dbReference>
<dbReference type="CDD" id="cd02440">
    <property type="entry name" value="AdoMet_MTases"/>
    <property type="match status" value="1"/>
</dbReference>
<reference evidence="1" key="1">
    <citation type="submission" date="2023-03" db="EMBL/GenBank/DDBJ databases">
        <title>Massive genome expansion in bonnet fungi (Mycena s.s.) driven by repeated elements and novel gene families across ecological guilds.</title>
        <authorList>
            <consortium name="Lawrence Berkeley National Laboratory"/>
            <person name="Harder C.B."/>
            <person name="Miyauchi S."/>
            <person name="Viragh M."/>
            <person name="Kuo A."/>
            <person name="Thoen E."/>
            <person name="Andreopoulos B."/>
            <person name="Lu D."/>
            <person name="Skrede I."/>
            <person name="Drula E."/>
            <person name="Henrissat B."/>
            <person name="Morin E."/>
            <person name="Kohler A."/>
            <person name="Barry K."/>
            <person name="LaButti K."/>
            <person name="Morin E."/>
            <person name="Salamov A."/>
            <person name="Lipzen A."/>
            <person name="Mereny Z."/>
            <person name="Hegedus B."/>
            <person name="Baldrian P."/>
            <person name="Stursova M."/>
            <person name="Weitz H."/>
            <person name="Taylor A."/>
            <person name="Grigoriev I.V."/>
            <person name="Nagy L.G."/>
            <person name="Martin F."/>
            <person name="Kauserud H."/>
        </authorList>
    </citation>
    <scope>NUCLEOTIDE SEQUENCE</scope>
    <source>
        <strain evidence="1">CBHHK200</strain>
    </source>
</reference>
<dbReference type="Proteomes" id="UP001218188">
    <property type="component" value="Unassembled WGS sequence"/>
</dbReference>
<gene>
    <name evidence="1" type="ORF">C8F04DRAFT_948340</name>
</gene>
<dbReference type="PANTHER" id="PTHR43591">
    <property type="entry name" value="METHYLTRANSFERASE"/>
    <property type="match status" value="1"/>
</dbReference>
<accession>A0AAD6T724</accession>
<keyword evidence="2" id="KW-1185">Reference proteome</keyword>
<organism evidence="1 2">
    <name type="scientific">Mycena alexandri</name>
    <dbReference type="NCBI Taxonomy" id="1745969"/>
    <lineage>
        <taxon>Eukaryota</taxon>
        <taxon>Fungi</taxon>
        <taxon>Dikarya</taxon>
        <taxon>Basidiomycota</taxon>
        <taxon>Agaricomycotina</taxon>
        <taxon>Agaricomycetes</taxon>
        <taxon>Agaricomycetidae</taxon>
        <taxon>Agaricales</taxon>
        <taxon>Marasmiineae</taxon>
        <taxon>Mycenaceae</taxon>
        <taxon>Mycena</taxon>
    </lineage>
</organism>